<protein>
    <submittedName>
        <fullName evidence="2">Metallo-beta-lactamase domain</fullName>
    </submittedName>
</protein>
<dbReference type="SUPFAM" id="SSF56281">
    <property type="entry name" value="Metallo-hydrolase/oxidoreductase"/>
    <property type="match status" value="1"/>
</dbReference>
<keyword evidence="3" id="KW-1185">Reference proteome</keyword>
<dbReference type="AlphaFoldDB" id="A0A8H4PKG4"/>
<dbReference type="Proteomes" id="UP000554235">
    <property type="component" value="Unassembled WGS sequence"/>
</dbReference>
<reference evidence="2 3" key="1">
    <citation type="submission" date="2020-01" db="EMBL/GenBank/DDBJ databases">
        <title>Identification and distribution of gene clusters putatively required for synthesis of sphingolipid metabolism inhibitors in phylogenetically diverse species of the filamentous fungus Fusarium.</title>
        <authorList>
            <person name="Kim H.-S."/>
            <person name="Busman M."/>
            <person name="Brown D.W."/>
            <person name="Divon H."/>
            <person name="Uhlig S."/>
            <person name="Proctor R.H."/>
        </authorList>
    </citation>
    <scope>NUCLEOTIDE SEQUENCE [LARGE SCALE GENOMIC DNA]</scope>
    <source>
        <strain evidence="2 3">NRRL 20459</strain>
    </source>
</reference>
<name>A0A8H4PKG4_9HYPO</name>
<evidence type="ECO:0000313" key="3">
    <source>
        <dbReference type="Proteomes" id="UP000554235"/>
    </source>
</evidence>
<proteinExistence type="predicted"/>
<dbReference type="InterPro" id="IPR036866">
    <property type="entry name" value="RibonucZ/Hydroxyglut_hydro"/>
</dbReference>
<dbReference type="InterPro" id="IPR050855">
    <property type="entry name" value="NDM-1-like"/>
</dbReference>
<sequence length="279" mass="31125">MAPTKLRVETRINRGIAQDMVSSLIMGSQAAVLVDVPLTIPQAKELVEWILTQTSLPLVAIFATHFHPDHYLAVHVILESFPQAKFYATGKTVSMIIDIIEGKASDEIVHLLGPVNGDSPEQTMLWIPSIKTLIAGDVVYGHRMHIWLADLDDPLLTKAWLDSLQLIDSLGAERVIPGHSLGNDESFYTTKDVEHTRAYVQFFQNEIEPEPKEGFTPEEIINKFNKAFPDLETGQGSTSQLLLQINAQHFGRGGVRQKHDVDLVSLQKSYGSSWNFKVD</sequence>
<dbReference type="EMBL" id="JAADYS010000690">
    <property type="protein sequence ID" value="KAF4467822.1"/>
    <property type="molecule type" value="Genomic_DNA"/>
</dbReference>
<comment type="caution">
    <text evidence="2">The sequence shown here is derived from an EMBL/GenBank/DDBJ whole genome shotgun (WGS) entry which is preliminary data.</text>
</comment>
<dbReference type="InterPro" id="IPR001279">
    <property type="entry name" value="Metallo-B-lactamas"/>
</dbReference>
<dbReference type="PANTHER" id="PTHR42951:SF14">
    <property type="entry name" value="METALLO-BETA-LACTAMASE SUPERFAMILY PROTEIN"/>
    <property type="match status" value="1"/>
</dbReference>
<gene>
    <name evidence="2" type="ORF">FALBO_5301</name>
</gene>
<dbReference type="Gene3D" id="3.60.15.10">
    <property type="entry name" value="Ribonuclease Z/Hydroxyacylglutathione hydrolase-like"/>
    <property type="match status" value="1"/>
</dbReference>
<evidence type="ECO:0000313" key="2">
    <source>
        <dbReference type="EMBL" id="KAF4467822.1"/>
    </source>
</evidence>
<dbReference type="PANTHER" id="PTHR42951">
    <property type="entry name" value="METALLO-BETA-LACTAMASE DOMAIN-CONTAINING"/>
    <property type="match status" value="1"/>
</dbReference>
<organism evidence="2 3">
    <name type="scientific">Fusarium albosuccineum</name>
    <dbReference type="NCBI Taxonomy" id="1237068"/>
    <lineage>
        <taxon>Eukaryota</taxon>
        <taxon>Fungi</taxon>
        <taxon>Dikarya</taxon>
        <taxon>Ascomycota</taxon>
        <taxon>Pezizomycotina</taxon>
        <taxon>Sordariomycetes</taxon>
        <taxon>Hypocreomycetidae</taxon>
        <taxon>Hypocreales</taxon>
        <taxon>Nectriaceae</taxon>
        <taxon>Fusarium</taxon>
        <taxon>Fusarium decemcellulare species complex</taxon>
    </lineage>
</organism>
<accession>A0A8H4PKG4</accession>
<feature type="domain" description="Metallo-beta-lactamase" evidence="1">
    <location>
        <begin position="19"/>
        <end position="179"/>
    </location>
</feature>
<evidence type="ECO:0000259" key="1">
    <source>
        <dbReference type="SMART" id="SM00849"/>
    </source>
</evidence>
<dbReference type="OrthoDB" id="536211at2759"/>
<dbReference type="Pfam" id="PF00753">
    <property type="entry name" value="Lactamase_B"/>
    <property type="match status" value="1"/>
</dbReference>
<dbReference type="SMART" id="SM00849">
    <property type="entry name" value="Lactamase_B"/>
    <property type="match status" value="1"/>
</dbReference>